<dbReference type="RefSeq" id="WP_193154360.1">
    <property type="nucleotide sequence ID" value="NZ_AQGU01000008.1"/>
</dbReference>
<proteinExistence type="predicted"/>
<dbReference type="PANTHER" id="PTHR10948:SF23">
    <property type="entry name" value="TRANSPOSASE INSI FOR INSERTION SEQUENCE ELEMENT IS30A-RELATED"/>
    <property type="match status" value="1"/>
</dbReference>
<dbReference type="Proteomes" id="UP000648482">
    <property type="component" value="Unassembled WGS sequence"/>
</dbReference>
<dbReference type="InterPro" id="IPR012337">
    <property type="entry name" value="RNaseH-like_sf"/>
</dbReference>
<dbReference type="EMBL" id="AQGU01000029">
    <property type="protein sequence ID" value="MBE0361361.1"/>
    <property type="molecule type" value="Genomic_DNA"/>
</dbReference>
<organism evidence="3 5">
    <name type="scientific">Pseudoalteromonas aliena SW19</name>
    <dbReference type="NCBI Taxonomy" id="1314866"/>
    <lineage>
        <taxon>Bacteria</taxon>
        <taxon>Pseudomonadati</taxon>
        <taxon>Pseudomonadota</taxon>
        <taxon>Gammaproteobacteria</taxon>
        <taxon>Alteromonadales</taxon>
        <taxon>Pseudoalteromonadaceae</taxon>
        <taxon>Pseudoalteromonas</taxon>
    </lineage>
</organism>
<evidence type="ECO:0000259" key="2">
    <source>
        <dbReference type="PROSITE" id="PS50994"/>
    </source>
</evidence>
<dbReference type="InterPro" id="IPR036397">
    <property type="entry name" value="RNaseH_sf"/>
</dbReference>
<dbReference type="EMBL" id="AQGU01000029">
    <property type="protein sequence ID" value="MBE0361631.1"/>
    <property type="molecule type" value="Genomic_DNA"/>
</dbReference>
<dbReference type="PANTHER" id="PTHR10948">
    <property type="entry name" value="TRANSPOSASE"/>
    <property type="match status" value="1"/>
</dbReference>
<dbReference type="SUPFAM" id="SSF53098">
    <property type="entry name" value="Ribonuclease H-like"/>
    <property type="match status" value="1"/>
</dbReference>
<evidence type="ECO:0000256" key="1">
    <source>
        <dbReference type="ARBA" id="ARBA00023172"/>
    </source>
</evidence>
<gene>
    <name evidence="3" type="ORF">PALI_b0318</name>
    <name evidence="4" type="ORF">PALI_b0631</name>
</gene>
<reference evidence="3 5" key="1">
    <citation type="submission" date="2015-06" db="EMBL/GenBank/DDBJ databases">
        <title>Genome sequence of Pseudoalteromonas aliena.</title>
        <authorList>
            <person name="Xie B.-B."/>
            <person name="Rong J.-C."/>
            <person name="Qin Q.-L."/>
            <person name="Zhang Y.-Z."/>
        </authorList>
    </citation>
    <scope>NUCLEOTIDE SEQUENCE [LARGE SCALE GENOMIC DNA]</scope>
    <source>
        <strain evidence="3 5">SW19</strain>
    </source>
</reference>
<dbReference type="Gene3D" id="3.30.420.10">
    <property type="entry name" value="Ribonuclease H-like superfamily/Ribonuclease H"/>
    <property type="match status" value="1"/>
</dbReference>
<keyword evidence="1" id="KW-0233">DNA recombination</keyword>
<protein>
    <recommendedName>
        <fullName evidence="2">Integrase catalytic domain-containing protein</fullName>
    </recommendedName>
</protein>
<dbReference type="InterPro" id="IPR053392">
    <property type="entry name" value="Transposase_IS30-like"/>
</dbReference>
<feature type="domain" description="Integrase catalytic" evidence="2">
    <location>
        <begin position="161"/>
        <end position="321"/>
    </location>
</feature>
<accession>A0ABR9E682</accession>
<keyword evidence="5" id="KW-1185">Reference proteome</keyword>
<dbReference type="InterPro" id="IPR051917">
    <property type="entry name" value="Transposase-Integrase"/>
</dbReference>
<sequence>MPYEHLNSFERKAIYYRFNSGESCRSIGKLLNRHHTTIMREVKRNKPPYYDYFDEAAHEKAMARRKVARHARKRNNKALYELVLSKIVMGWSPDAIAGRLKKDNPSDELMHVSHETIYQWVIKDFKAGGELYKDLAKRHKKRRKQRKYGDLRGQIKNRVSISERPKIVEDRSRIGDWEGDLIEGKKGSGFFVTHVDRSSRYLIAQKIETKQAESFNTATVEMFKEIPEHKQLTLTLDNGKEFSKFKALEEELDFIIYFADPYCSWQRGTNEHTNGLIRRYFPKKTDFSTITNEQLQEVVMKINTRPRKILNYQTAEEVFIN</sequence>
<dbReference type="InterPro" id="IPR025246">
    <property type="entry name" value="IS30-like_HTH"/>
</dbReference>
<dbReference type="PROSITE" id="PS50994">
    <property type="entry name" value="INTEGRASE"/>
    <property type="match status" value="1"/>
</dbReference>
<evidence type="ECO:0000313" key="3">
    <source>
        <dbReference type="EMBL" id="MBE0361361.1"/>
    </source>
</evidence>
<dbReference type="Pfam" id="PF13936">
    <property type="entry name" value="HTH_38"/>
    <property type="match status" value="1"/>
</dbReference>
<evidence type="ECO:0000313" key="4">
    <source>
        <dbReference type="EMBL" id="MBE0361631.1"/>
    </source>
</evidence>
<comment type="caution">
    <text evidence="3">The sequence shown here is derived from an EMBL/GenBank/DDBJ whole genome shotgun (WGS) entry which is preliminary data.</text>
</comment>
<dbReference type="InterPro" id="IPR001584">
    <property type="entry name" value="Integrase_cat-core"/>
</dbReference>
<dbReference type="NCBIfam" id="NF033563">
    <property type="entry name" value="transpos_IS30"/>
    <property type="match status" value="1"/>
</dbReference>
<name>A0ABR9E682_9GAMM</name>
<evidence type="ECO:0000313" key="5">
    <source>
        <dbReference type="Proteomes" id="UP000648482"/>
    </source>
</evidence>